<keyword evidence="5" id="KW-1185">Reference proteome</keyword>
<dbReference type="AlphaFoldDB" id="A0A6L6PBL6"/>
<comment type="caution">
    <text evidence="4">The sequence shown here is derived from an EMBL/GenBank/DDBJ whole genome shotgun (WGS) entry which is preliminary data.</text>
</comment>
<feature type="region of interest" description="Disordered" evidence="2">
    <location>
        <begin position="162"/>
        <end position="188"/>
    </location>
</feature>
<evidence type="ECO:0000313" key="5">
    <source>
        <dbReference type="Proteomes" id="UP000475582"/>
    </source>
</evidence>
<dbReference type="PANTHER" id="PTHR32305:SF15">
    <property type="entry name" value="PROTEIN RHSA-RELATED"/>
    <property type="match status" value="1"/>
</dbReference>
<reference evidence="4 5" key="1">
    <citation type="submission" date="2019-11" db="EMBL/GenBank/DDBJ databases">
        <title>Type strains purchased from KCTC, JCM and DSMZ.</title>
        <authorList>
            <person name="Lu H."/>
        </authorList>
    </citation>
    <scope>NUCLEOTIDE SEQUENCE [LARGE SCALE GENOMIC DNA]</scope>
    <source>
        <strain evidence="4 5">KCTC 22382</strain>
    </source>
</reference>
<gene>
    <name evidence="4" type="ORF">GM676_01390</name>
</gene>
<evidence type="ECO:0000256" key="1">
    <source>
        <dbReference type="ARBA" id="ARBA00022737"/>
    </source>
</evidence>
<keyword evidence="1" id="KW-0677">Repeat</keyword>
<feature type="domain" description="Teneurin-like YD-shell" evidence="3">
    <location>
        <begin position="622"/>
        <end position="756"/>
    </location>
</feature>
<dbReference type="OrthoDB" id="8553452at2"/>
<dbReference type="PANTHER" id="PTHR32305">
    <property type="match status" value="1"/>
</dbReference>
<organism evidence="4 5">
    <name type="scientific">Duganella radicis</name>
    <dbReference type="NCBI Taxonomy" id="551988"/>
    <lineage>
        <taxon>Bacteria</taxon>
        <taxon>Pseudomonadati</taxon>
        <taxon>Pseudomonadota</taxon>
        <taxon>Betaproteobacteria</taxon>
        <taxon>Burkholderiales</taxon>
        <taxon>Oxalobacteraceae</taxon>
        <taxon>Telluria group</taxon>
        <taxon>Duganella</taxon>
    </lineage>
</organism>
<feature type="compositionally biased region" description="Polar residues" evidence="2">
    <location>
        <begin position="170"/>
        <end position="185"/>
    </location>
</feature>
<protein>
    <recommendedName>
        <fullName evidence="3">Teneurin-like YD-shell domain-containing protein</fullName>
    </recommendedName>
</protein>
<dbReference type="Pfam" id="PF05593">
    <property type="entry name" value="RHS_repeat"/>
    <property type="match status" value="2"/>
</dbReference>
<evidence type="ECO:0000259" key="3">
    <source>
        <dbReference type="Pfam" id="PF25023"/>
    </source>
</evidence>
<dbReference type="InterPro" id="IPR050708">
    <property type="entry name" value="T6SS_VgrG/RHS"/>
</dbReference>
<dbReference type="NCBIfam" id="TIGR01643">
    <property type="entry name" value="YD_repeat_2x"/>
    <property type="match status" value="5"/>
</dbReference>
<evidence type="ECO:0000313" key="4">
    <source>
        <dbReference type="EMBL" id="MTV36233.1"/>
    </source>
</evidence>
<dbReference type="InterPro" id="IPR031325">
    <property type="entry name" value="RHS_repeat"/>
</dbReference>
<evidence type="ECO:0000256" key="2">
    <source>
        <dbReference type="SAM" id="MobiDB-lite"/>
    </source>
</evidence>
<dbReference type="InterPro" id="IPR056823">
    <property type="entry name" value="TEN-like_YD-shell"/>
</dbReference>
<accession>A0A6L6PBL6</accession>
<proteinExistence type="predicted"/>
<dbReference type="InterPro" id="IPR006530">
    <property type="entry name" value="YD"/>
</dbReference>
<dbReference type="Proteomes" id="UP000475582">
    <property type="component" value="Unassembled WGS sequence"/>
</dbReference>
<name>A0A6L6PBL6_9BURK</name>
<dbReference type="RefSeq" id="WP_155461579.1">
    <property type="nucleotide sequence ID" value="NZ_WNKY01000001.1"/>
</dbReference>
<dbReference type="EMBL" id="WNKY01000001">
    <property type="protein sequence ID" value="MTV36233.1"/>
    <property type="molecule type" value="Genomic_DNA"/>
</dbReference>
<dbReference type="Gene3D" id="2.180.10.10">
    <property type="entry name" value="RHS repeat-associated core"/>
    <property type="match status" value="2"/>
</dbReference>
<sequence>MTANQPNSNFVASATVRNALINRIPVLLPLLLCLGNDAVADTYVLARKYYLVTPLQRNVKTGAEAASLTAKAYCGGHAINCSGAYVSESYSDSAASWWWTGIMYYAATPDDPPTPTTVLTPAQMAIGSFVTYECPSGFTKYADKAMPGVCVAADKPVSSPPPLDSDACECSSNSPGEEDSTNPTAGNPIEISTAAKRQVETDYLDPTGSLSFSRIYRSDTNRWEFSYQMAAGNIQQTASPYASRGANCLSGMGGIGGAYCYPYISITADKAVMVRRPGGAPLYFNTSNSLLPAADVNDRIAAWTDNGEQVGWTVVNGLSDAVEKYNMLGLLMEIRNRNGRVKTFVYSDLSTPATIAPDAGYLLRVTDAFGRTLSFTYDANGLLHTMTDPAGQVYIYDYGVARTLSSVTYPGGKVKRYLYNESANINYGVSLPFALTGIVDENESRFATFRYNVDGTAISTEHALGAEKYTVSYTSGSTFNTVTDPLGAVRTYFIKKPATFRKAAEIRQPSADGASTVPLSMTYDANGNLATYTDFNGNVTKYTYDLARNLPLTKVSAFGTTSAITTTTVWDTRWRLPARIAEPKRITTYTYDDNANVLSKVIQPTTDATGASGMSATAAGVAQVWSYTYNALSQMLTVKGPRTDVDDTTTFTYDAQGNLTSETDALGHTTTYSNHDPAGRVGRIVDPNGLATDFSYTPRGWLASRTTGSESTSFEYDGVGQLTKVTLPNGSQLSYIYDAAHRLTQVTDSLGNSITYTLDAKGNQKAVQAADANGILARKVAQVFNVLGQLKSRTGGMQ</sequence>
<dbReference type="Pfam" id="PF25023">
    <property type="entry name" value="TEN_YD-shell"/>
    <property type="match status" value="1"/>
</dbReference>